<dbReference type="InterPro" id="IPR029016">
    <property type="entry name" value="GAF-like_dom_sf"/>
</dbReference>
<dbReference type="Pfam" id="PF01614">
    <property type="entry name" value="IclR_C"/>
    <property type="match status" value="1"/>
</dbReference>
<accession>A0ABT4VHC8</accession>
<dbReference type="SUPFAM" id="SSF55781">
    <property type="entry name" value="GAF domain-like"/>
    <property type="match status" value="1"/>
</dbReference>
<dbReference type="PROSITE" id="PS51078">
    <property type="entry name" value="ICLR_ED"/>
    <property type="match status" value="1"/>
</dbReference>
<organism evidence="2 3">
    <name type="scientific">Hoeflea poritis</name>
    <dbReference type="NCBI Taxonomy" id="2993659"/>
    <lineage>
        <taxon>Bacteria</taxon>
        <taxon>Pseudomonadati</taxon>
        <taxon>Pseudomonadota</taxon>
        <taxon>Alphaproteobacteria</taxon>
        <taxon>Hyphomicrobiales</taxon>
        <taxon>Rhizobiaceae</taxon>
        <taxon>Hoeflea</taxon>
    </lineage>
</organism>
<evidence type="ECO:0000259" key="1">
    <source>
        <dbReference type="PROSITE" id="PS51078"/>
    </source>
</evidence>
<dbReference type="EMBL" id="JAPJZH010000001">
    <property type="protein sequence ID" value="MDA4844090.1"/>
    <property type="molecule type" value="Genomic_DNA"/>
</dbReference>
<proteinExistence type="predicted"/>
<dbReference type="Proteomes" id="UP001148313">
    <property type="component" value="Unassembled WGS sequence"/>
</dbReference>
<dbReference type="PANTHER" id="PTHR30136:SF35">
    <property type="entry name" value="HTH-TYPE TRANSCRIPTIONAL REGULATOR RV1719"/>
    <property type="match status" value="1"/>
</dbReference>
<dbReference type="Gene3D" id="3.30.450.40">
    <property type="match status" value="1"/>
</dbReference>
<feature type="domain" description="IclR-ED" evidence="1">
    <location>
        <begin position="1"/>
        <end position="135"/>
    </location>
</feature>
<dbReference type="InterPro" id="IPR050707">
    <property type="entry name" value="HTH_MetabolicPath_Reg"/>
</dbReference>
<protein>
    <recommendedName>
        <fullName evidence="1">IclR-ED domain-containing protein</fullName>
    </recommendedName>
</protein>
<comment type="caution">
    <text evidence="2">The sequence shown here is derived from an EMBL/GenBank/DDBJ whole genome shotgun (WGS) entry which is preliminary data.</text>
</comment>
<evidence type="ECO:0000313" key="3">
    <source>
        <dbReference type="Proteomes" id="UP001148313"/>
    </source>
</evidence>
<gene>
    <name evidence="2" type="ORF">OOZ53_01965</name>
</gene>
<sequence length="135" mass="14487">MVFVDQVVGTHRLRTVSAVGETFPLSTTANGKAAMALLSDDVAAGLIARELGSRDDKKRVLSDVIREVEEIRETGMAFDINEHTDGISAVGAAFRDVNGLVYAISIPVPSHRFDGKRDKLCAALSDAMDKVRASL</sequence>
<evidence type="ECO:0000313" key="2">
    <source>
        <dbReference type="EMBL" id="MDA4844090.1"/>
    </source>
</evidence>
<name>A0ABT4VHC8_9HYPH</name>
<keyword evidence="3" id="KW-1185">Reference proteome</keyword>
<dbReference type="PANTHER" id="PTHR30136">
    <property type="entry name" value="HELIX-TURN-HELIX TRANSCRIPTIONAL REGULATOR, ICLR FAMILY"/>
    <property type="match status" value="1"/>
</dbReference>
<dbReference type="InterPro" id="IPR014757">
    <property type="entry name" value="Tscrpt_reg_IclR_C"/>
</dbReference>
<reference evidence="2" key="1">
    <citation type="submission" date="2022-11" db="EMBL/GenBank/DDBJ databases">
        <title>Hoeflea poritis sp. nov., isolated from scleractinian coral Porites lutea.</title>
        <authorList>
            <person name="Zhang G."/>
            <person name="Wei Q."/>
            <person name="Cai L."/>
        </authorList>
    </citation>
    <scope>NUCLEOTIDE SEQUENCE</scope>
    <source>
        <strain evidence="2">E7-10</strain>
    </source>
</reference>